<keyword evidence="2" id="KW-0472">Membrane</keyword>
<keyword evidence="4" id="KW-1185">Reference proteome</keyword>
<evidence type="ECO:0000256" key="1">
    <source>
        <dbReference type="SAM" id="MobiDB-lite"/>
    </source>
</evidence>
<feature type="compositionally biased region" description="Basic and acidic residues" evidence="1">
    <location>
        <begin position="205"/>
        <end position="215"/>
    </location>
</feature>
<dbReference type="PANTHER" id="PTHR36760">
    <property type="entry name" value="ACIDIC LEUCINE-RICH NUCLEAR PHOSPHOPROTEIN 32 FAMILY B PROTEIN"/>
    <property type="match status" value="1"/>
</dbReference>
<feature type="compositionally biased region" description="Basic and acidic residues" evidence="1">
    <location>
        <begin position="175"/>
        <end position="197"/>
    </location>
</feature>
<comment type="caution">
    <text evidence="3">The sequence shown here is derived from an EMBL/GenBank/DDBJ whole genome shotgun (WGS) entry which is preliminary data.</text>
</comment>
<evidence type="ECO:0000313" key="3">
    <source>
        <dbReference type="EMBL" id="KAG0485867.1"/>
    </source>
</evidence>
<name>A0A835RGR5_VANPL</name>
<sequence>MTYLCSADNLPSLLGLLLLDLLLLSSFLVSHPLLLVYLLLLSPYLLQLFFCFYPLLLSTCLLLLALPSVSSHLRDPLSTFLGHFISAVLEILQVEFDAKEAKTGLIEQLCSFLLPPEDNFNFCVHKMESSGADLCHNSGNNLKTKENPVHQIPSASQRSNLSGYIFRGGAGDSTKTGEDAAGHLIEKREERPTKEEENTTNDFPSCRKDHSRRPSEILQRVGSTRKEGEWRRSLACKLYEERMTYRLCDETKVVEGAVEMDLLWEAYEIDAHKKEKGRRKAEDANKPLKKEVLVEEEEDEEASGQLCCLQALRLSTGKMNIGMARPSLVKISMAFKGIASFRRTGRKSKKP</sequence>
<protein>
    <submittedName>
        <fullName evidence="3">Uncharacterized protein</fullName>
    </submittedName>
</protein>
<organism evidence="3 4">
    <name type="scientific">Vanilla planifolia</name>
    <name type="common">Vanilla</name>
    <dbReference type="NCBI Taxonomy" id="51239"/>
    <lineage>
        <taxon>Eukaryota</taxon>
        <taxon>Viridiplantae</taxon>
        <taxon>Streptophyta</taxon>
        <taxon>Embryophyta</taxon>
        <taxon>Tracheophyta</taxon>
        <taxon>Spermatophyta</taxon>
        <taxon>Magnoliopsida</taxon>
        <taxon>Liliopsida</taxon>
        <taxon>Asparagales</taxon>
        <taxon>Orchidaceae</taxon>
        <taxon>Vanilloideae</taxon>
        <taxon>Vanilleae</taxon>
        <taxon>Vanilla</taxon>
    </lineage>
</organism>
<evidence type="ECO:0000256" key="2">
    <source>
        <dbReference type="SAM" id="Phobius"/>
    </source>
</evidence>
<evidence type="ECO:0000313" key="4">
    <source>
        <dbReference type="Proteomes" id="UP000636800"/>
    </source>
</evidence>
<keyword evidence="2" id="KW-0812">Transmembrane</keyword>
<reference evidence="3 4" key="1">
    <citation type="journal article" date="2020" name="Nat. Food">
        <title>A phased Vanilla planifolia genome enables genetic improvement of flavour and production.</title>
        <authorList>
            <person name="Hasing T."/>
            <person name="Tang H."/>
            <person name="Brym M."/>
            <person name="Khazi F."/>
            <person name="Huang T."/>
            <person name="Chambers A.H."/>
        </authorList>
    </citation>
    <scope>NUCLEOTIDE SEQUENCE [LARGE SCALE GENOMIC DNA]</scope>
    <source>
        <tissue evidence="3">Leaf</tissue>
    </source>
</reference>
<dbReference type="OrthoDB" id="4664297at2759"/>
<proteinExistence type="predicted"/>
<keyword evidence="2" id="KW-1133">Transmembrane helix</keyword>
<feature type="transmembrane region" description="Helical" evidence="2">
    <location>
        <begin position="44"/>
        <end position="66"/>
    </location>
</feature>
<dbReference type="PANTHER" id="PTHR36760:SF1">
    <property type="entry name" value="ACIDIC LEUCINE-RICH NUCLEAR PHOSPHOPROTEIN 32 FAMILY B PROTEIN"/>
    <property type="match status" value="1"/>
</dbReference>
<dbReference type="Proteomes" id="UP000636800">
    <property type="component" value="Unassembled WGS sequence"/>
</dbReference>
<accession>A0A835RGR5</accession>
<feature type="region of interest" description="Disordered" evidence="1">
    <location>
        <begin position="167"/>
        <end position="224"/>
    </location>
</feature>
<dbReference type="AlphaFoldDB" id="A0A835RGR5"/>
<gene>
    <name evidence="3" type="ORF">HPP92_009946</name>
</gene>
<feature type="transmembrane region" description="Helical" evidence="2">
    <location>
        <begin position="12"/>
        <end position="38"/>
    </location>
</feature>
<dbReference type="EMBL" id="JADCNL010000004">
    <property type="protein sequence ID" value="KAG0485867.1"/>
    <property type="molecule type" value="Genomic_DNA"/>
</dbReference>